<proteinExistence type="predicted"/>
<comment type="caution">
    <text evidence="1">The sequence shown here is derived from an EMBL/GenBank/DDBJ whole genome shotgun (WGS) entry which is preliminary data.</text>
</comment>
<dbReference type="Proteomes" id="UP000652430">
    <property type="component" value="Unassembled WGS sequence"/>
</dbReference>
<dbReference type="RefSeq" id="WP_189676078.1">
    <property type="nucleotide sequence ID" value="NZ_BNAQ01000002.1"/>
</dbReference>
<accession>A0ABQ3LHC7</accession>
<organism evidence="1 2">
    <name type="scientific">Sphingomonas glacialis</name>
    <dbReference type="NCBI Taxonomy" id="658225"/>
    <lineage>
        <taxon>Bacteria</taxon>
        <taxon>Pseudomonadati</taxon>
        <taxon>Pseudomonadota</taxon>
        <taxon>Alphaproteobacteria</taxon>
        <taxon>Sphingomonadales</taxon>
        <taxon>Sphingomonadaceae</taxon>
        <taxon>Sphingomonas</taxon>
    </lineage>
</organism>
<reference evidence="2" key="1">
    <citation type="journal article" date="2019" name="Int. J. Syst. Evol. Microbiol.">
        <title>The Global Catalogue of Microorganisms (GCM) 10K type strain sequencing project: providing services to taxonomists for standard genome sequencing and annotation.</title>
        <authorList>
            <consortium name="The Broad Institute Genomics Platform"/>
            <consortium name="The Broad Institute Genome Sequencing Center for Infectious Disease"/>
            <person name="Wu L."/>
            <person name="Ma J."/>
        </authorList>
    </citation>
    <scope>NUCLEOTIDE SEQUENCE [LARGE SCALE GENOMIC DNA]</scope>
    <source>
        <strain evidence="2">CGMCC 1.8957</strain>
    </source>
</reference>
<keyword evidence="2" id="KW-1185">Reference proteome</keyword>
<dbReference type="EMBL" id="BNAQ01000002">
    <property type="protein sequence ID" value="GHH16076.1"/>
    <property type="molecule type" value="Genomic_DNA"/>
</dbReference>
<evidence type="ECO:0000313" key="2">
    <source>
        <dbReference type="Proteomes" id="UP000652430"/>
    </source>
</evidence>
<sequence>MSARIYWGAAWKRARDLRASRGKAPRLAVRRAILLRQGANGSWIVGIHEWRFGIWKPPTWLCGWSTLPDARKAALDAWDQHRLPLLWAYHGERYMRPFFRNLNEPPIHAAARSSDNTIERAA</sequence>
<evidence type="ECO:0000313" key="1">
    <source>
        <dbReference type="EMBL" id="GHH16076.1"/>
    </source>
</evidence>
<protein>
    <submittedName>
        <fullName evidence="1">Uncharacterized protein</fullName>
    </submittedName>
</protein>
<name>A0ABQ3LHC7_9SPHN</name>
<gene>
    <name evidence="1" type="ORF">GCM10008023_19670</name>
</gene>